<dbReference type="InterPro" id="IPR008144">
    <property type="entry name" value="Guanylate_kin-like_dom"/>
</dbReference>
<gene>
    <name evidence="10 12" type="primary">miaA</name>
    <name evidence="12" type="ORF">H9977_07390</name>
</gene>
<evidence type="ECO:0000256" key="3">
    <source>
        <dbReference type="ARBA" id="ARBA00005842"/>
    </source>
</evidence>
<dbReference type="Gene3D" id="1.10.20.140">
    <property type="match status" value="1"/>
</dbReference>
<comment type="subunit">
    <text evidence="10">Monomer.</text>
</comment>
<evidence type="ECO:0000256" key="6">
    <source>
        <dbReference type="ARBA" id="ARBA00022741"/>
    </source>
</evidence>
<keyword evidence="6 10" id="KW-0547">Nucleotide-binding</keyword>
<feature type="site" description="Interaction with substrate tRNA" evidence="10">
    <location>
        <position position="118"/>
    </location>
</feature>
<keyword evidence="7 10" id="KW-0067">ATP-binding</keyword>
<keyword evidence="4 10" id="KW-0808">Transferase</keyword>
<dbReference type="EMBL" id="DXEL01000050">
    <property type="protein sequence ID" value="HIX74840.1"/>
    <property type="molecule type" value="Genomic_DNA"/>
</dbReference>
<comment type="catalytic activity">
    <reaction evidence="9 10">
        <text>adenosine(37) in tRNA + dimethylallyl diphosphate = N(6)-dimethylallyladenosine(37) in tRNA + diphosphate</text>
        <dbReference type="Rhea" id="RHEA:26482"/>
        <dbReference type="Rhea" id="RHEA-COMP:10162"/>
        <dbReference type="Rhea" id="RHEA-COMP:10375"/>
        <dbReference type="ChEBI" id="CHEBI:33019"/>
        <dbReference type="ChEBI" id="CHEBI:57623"/>
        <dbReference type="ChEBI" id="CHEBI:74411"/>
        <dbReference type="ChEBI" id="CHEBI:74415"/>
        <dbReference type="EC" id="2.5.1.75"/>
    </reaction>
</comment>
<evidence type="ECO:0000313" key="12">
    <source>
        <dbReference type="EMBL" id="HIX74840.1"/>
    </source>
</evidence>
<keyword evidence="8 10" id="KW-0460">Magnesium</keyword>
<evidence type="ECO:0000256" key="10">
    <source>
        <dbReference type="HAMAP-Rule" id="MF_00185"/>
    </source>
</evidence>
<dbReference type="HAMAP" id="MF_00185">
    <property type="entry name" value="IPP_trans"/>
    <property type="match status" value="1"/>
</dbReference>
<comment type="similarity">
    <text evidence="3 10">Belongs to the IPP transferase family.</text>
</comment>
<dbReference type="GO" id="GO:0006400">
    <property type="term" value="P:tRNA modification"/>
    <property type="evidence" value="ECO:0007669"/>
    <property type="project" value="TreeGrafter"/>
</dbReference>
<dbReference type="Proteomes" id="UP000886740">
    <property type="component" value="Unassembled WGS sequence"/>
</dbReference>
<dbReference type="GO" id="GO:0052381">
    <property type="term" value="F:tRNA dimethylallyltransferase activity"/>
    <property type="evidence" value="ECO:0007669"/>
    <property type="project" value="UniProtKB-UniRule"/>
</dbReference>
<feature type="binding site" evidence="10">
    <location>
        <begin position="11"/>
        <end position="16"/>
    </location>
    <ligand>
        <name>substrate</name>
    </ligand>
</feature>
<name>A0A9D1XBA2_9BACT</name>
<dbReference type="Gene3D" id="3.40.50.300">
    <property type="entry name" value="P-loop containing nucleotide triphosphate hydrolases"/>
    <property type="match status" value="1"/>
</dbReference>
<dbReference type="GO" id="GO:0005524">
    <property type="term" value="F:ATP binding"/>
    <property type="evidence" value="ECO:0007669"/>
    <property type="project" value="UniProtKB-UniRule"/>
</dbReference>
<comment type="caution">
    <text evidence="10">Lacks conserved residue(s) required for the propagation of feature annotation.</text>
</comment>
<reference evidence="12" key="2">
    <citation type="submission" date="2021-04" db="EMBL/GenBank/DDBJ databases">
        <authorList>
            <person name="Gilroy R."/>
        </authorList>
    </citation>
    <scope>NUCLEOTIDE SEQUENCE</scope>
    <source>
        <strain evidence="12">ChiGjej6B6-14162</strain>
    </source>
</reference>
<dbReference type="InterPro" id="IPR039657">
    <property type="entry name" value="Dimethylallyltransferase"/>
</dbReference>
<feature type="site" description="Interaction with substrate tRNA" evidence="10">
    <location>
        <position position="100"/>
    </location>
</feature>
<dbReference type="EC" id="2.5.1.75" evidence="10"/>
<evidence type="ECO:0000256" key="7">
    <source>
        <dbReference type="ARBA" id="ARBA00022840"/>
    </source>
</evidence>
<proteinExistence type="inferred from homology"/>
<feature type="domain" description="Guanylate kinase-like" evidence="11">
    <location>
        <begin position="2"/>
        <end position="80"/>
    </location>
</feature>
<evidence type="ECO:0000256" key="9">
    <source>
        <dbReference type="ARBA" id="ARBA00049563"/>
    </source>
</evidence>
<accession>A0A9D1XBA2</accession>
<evidence type="ECO:0000313" key="13">
    <source>
        <dbReference type="Proteomes" id="UP000886740"/>
    </source>
</evidence>
<comment type="caution">
    <text evidence="12">The sequence shown here is derived from an EMBL/GenBank/DDBJ whole genome shotgun (WGS) entry which is preliminary data.</text>
</comment>
<reference evidence="12" key="1">
    <citation type="journal article" date="2021" name="PeerJ">
        <title>Extensive microbial diversity within the chicken gut microbiome revealed by metagenomics and culture.</title>
        <authorList>
            <person name="Gilroy R."/>
            <person name="Ravi A."/>
            <person name="Getino M."/>
            <person name="Pursley I."/>
            <person name="Horton D.L."/>
            <person name="Alikhan N.F."/>
            <person name="Baker D."/>
            <person name="Gharbi K."/>
            <person name="Hall N."/>
            <person name="Watson M."/>
            <person name="Adriaenssens E.M."/>
            <person name="Foster-Nyarko E."/>
            <person name="Jarju S."/>
            <person name="Secka A."/>
            <person name="Antonio M."/>
            <person name="Oren A."/>
            <person name="Chaudhuri R.R."/>
            <person name="La Ragione R."/>
            <person name="Hildebrand F."/>
            <person name="Pallen M.J."/>
        </authorList>
    </citation>
    <scope>NUCLEOTIDE SEQUENCE</scope>
    <source>
        <strain evidence="12">ChiGjej6B6-14162</strain>
    </source>
</reference>
<dbReference type="InterPro" id="IPR027417">
    <property type="entry name" value="P-loop_NTPase"/>
</dbReference>
<evidence type="ECO:0000256" key="1">
    <source>
        <dbReference type="ARBA" id="ARBA00001946"/>
    </source>
</evidence>
<feature type="binding site" evidence="10">
    <location>
        <begin position="9"/>
        <end position="16"/>
    </location>
    <ligand>
        <name>ATP</name>
        <dbReference type="ChEBI" id="CHEBI:30616"/>
    </ligand>
</feature>
<evidence type="ECO:0000256" key="5">
    <source>
        <dbReference type="ARBA" id="ARBA00022694"/>
    </source>
</evidence>
<evidence type="ECO:0000256" key="2">
    <source>
        <dbReference type="ARBA" id="ARBA00003213"/>
    </source>
</evidence>
<comment type="function">
    <text evidence="2 10">Catalyzes the transfer of a dimethylallyl group onto the adenine at position 37 in tRNAs that read codons beginning with uridine, leading to the formation of N6-(dimethylallyl)adenosine (i(6)A).</text>
</comment>
<organism evidence="12 13">
    <name type="scientific">Candidatus Parabacteroides intestinipullorum</name>
    <dbReference type="NCBI Taxonomy" id="2838723"/>
    <lineage>
        <taxon>Bacteria</taxon>
        <taxon>Pseudomonadati</taxon>
        <taxon>Bacteroidota</taxon>
        <taxon>Bacteroidia</taxon>
        <taxon>Bacteroidales</taxon>
        <taxon>Tannerellaceae</taxon>
        <taxon>Parabacteroides</taxon>
    </lineage>
</organism>
<protein>
    <recommendedName>
        <fullName evidence="10">tRNA dimethylallyltransferase</fullName>
        <ecNumber evidence="10">2.5.1.75</ecNumber>
    </recommendedName>
    <alternativeName>
        <fullName evidence="10">Dimethylallyl diphosphate:tRNA dimethylallyltransferase</fullName>
        <shortName evidence="10">DMAPP:tRNA dimethylallyltransferase</shortName>
        <shortName evidence="10">DMATase</shortName>
    </alternativeName>
    <alternativeName>
        <fullName evidence="10">Isopentenyl-diphosphate:tRNA isopentenyltransferase</fullName>
        <shortName evidence="10">IPP transferase</shortName>
        <shortName evidence="10">IPPT</shortName>
        <shortName evidence="10">IPTase</shortName>
    </alternativeName>
</protein>
<dbReference type="PANTHER" id="PTHR11088">
    <property type="entry name" value="TRNA DIMETHYLALLYLTRANSFERASE"/>
    <property type="match status" value="1"/>
</dbReference>
<dbReference type="AlphaFoldDB" id="A0A9D1XBA2"/>
<dbReference type="Pfam" id="PF01715">
    <property type="entry name" value="IPPT"/>
    <property type="match status" value="1"/>
</dbReference>
<feature type="region of interest" description="Interaction with substrate tRNA" evidence="10">
    <location>
        <begin position="34"/>
        <end position="37"/>
    </location>
</feature>
<keyword evidence="5 10" id="KW-0819">tRNA processing</keyword>
<sequence>MNNLIVLLGPTGVGKTELSLRVAERFGSPILSSDSRQFFRELPIGTAAPTPEQMSRVKHYFVGTLSIHDYYSASHFEEEAIALIHELHRSIPTVVMTGGSMMYIDAVCKGIDDIPTVRPEVRASAWRDYEEKGLDYLLEELKRVDPVHYDQVDRNNYKRVVHAIEICRQAGVPYSSLRTNQPKRRDFRIFQVGLAREREELCDRINRRVDQMMADGLLEEARRVYPFRHLNALNTVGYKELFNYFDGAWTLEMAVEKIKRDSRVYARKQMTWFRRDPRITWFHPDQEREIFSFLEDQINSGHQKEAG</sequence>
<dbReference type="InterPro" id="IPR018022">
    <property type="entry name" value="IPT"/>
</dbReference>
<evidence type="ECO:0000256" key="4">
    <source>
        <dbReference type="ARBA" id="ARBA00022679"/>
    </source>
</evidence>
<dbReference type="PROSITE" id="PS50052">
    <property type="entry name" value="GUANYLATE_KINASE_2"/>
    <property type="match status" value="1"/>
</dbReference>
<dbReference type="SUPFAM" id="SSF52540">
    <property type="entry name" value="P-loop containing nucleoside triphosphate hydrolases"/>
    <property type="match status" value="2"/>
</dbReference>
<comment type="cofactor">
    <cofactor evidence="1 10">
        <name>Mg(2+)</name>
        <dbReference type="ChEBI" id="CHEBI:18420"/>
    </cofactor>
</comment>
<dbReference type="PANTHER" id="PTHR11088:SF60">
    <property type="entry name" value="TRNA DIMETHYLALLYLTRANSFERASE"/>
    <property type="match status" value="1"/>
</dbReference>
<evidence type="ECO:0000259" key="11">
    <source>
        <dbReference type="PROSITE" id="PS50052"/>
    </source>
</evidence>
<evidence type="ECO:0000256" key="8">
    <source>
        <dbReference type="ARBA" id="ARBA00022842"/>
    </source>
</evidence>
<dbReference type="NCBIfam" id="TIGR00174">
    <property type="entry name" value="miaA"/>
    <property type="match status" value="1"/>
</dbReference>